<dbReference type="EMBL" id="AVPK01000001">
    <property type="protein sequence ID" value="KGN39570.1"/>
    <property type="molecule type" value="Genomic_DNA"/>
</dbReference>
<feature type="compositionally biased region" description="Polar residues" evidence="1">
    <location>
        <begin position="41"/>
        <end position="51"/>
    </location>
</feature>
<gene>
    <name evidence="5" type="ORF">N803_01245</name>
</gene>
<dbReference type="STRING" id="1385521.N803_01245"/>
<dbReference type="AlphaFoldDB" id="A0A0A0JQ61"/>
<feature type="domain" description="Protein-glutamine gamma-glutamyltransferase-like C-terminal" evidence="4">
    <location>
        <begin position="137"/>
        <end position="206"/>
    </location>
</feature>
<keyword evidence="2" id="KW-0812">Transmembrane</keyword>
<evidence type="ECO:0000313" key="6">
    <source>
        <dbReference type="Proteomes" id="UP000030011"/>
    </source>
</evidence>
<evidence type="ECO:0000313" key="5">
    <source>
        <dbReference type="EMBL" id="KGN39570.1"/>
    </source>
</evidence>
<feature type="transmembrane region" description="Helical" evidence="2">
    <location>
        <begin position="66"/>
        <end position="87"/>
    </location>
</feature>
<evidence type="ECO:0000256" key="2">
    <source>
        <dbReference type="SAM" id="Phobius"/>
    </source>
</evidence>
<proteinExistence type="predicted"/>
<feature type="region of interest" description="Disordered" evidence="1">
    <location>
        <begin position="24"/>
        <end position="57"/>
    </location>
</feature>
<keyword evidence="6" id="KW-1185">Reference proteome</keyword>
<feature type="signal peptide" evidence="3">
    <location>
        <begin position="1"/>
        <end position="21"/>
    </location>
</feature>
<evidence type="ECO:0000256" key="3">
    <source>
        <dbReference type="SAM" id="SignalP"/>
    </source>
</evidence>
<dbReference type="eggNOG" id="ENOG5030XZJ">
    <property type="taxonomic scope" value="Bacteria"/>
</dbReference>
<dbReference type="Proteomes" id="UP000030011">
    <property type="component" value="Unassembled WGS sequence"/>
</dbReference>
<dbReference type="InterPro" id="IPR025403">
    <property type="entry name" value="TgpA-like_C"/>
</dbReference>
<reference evidence="5 6" key="1">
    <citation type="submission" date="2013-08" db="EMBL/GenBank/DDBJ databases">
        <title>The genome sequence of Knoellia subterranea.</title>
        <authorList>
            <person name="Zhu W."/>
            <person name="Wang G."/>
        </authorList>
    </citation>
    <scope>NUCLEOTIDE SEQUENCE [LARGE SCALE GENOMIC DNA]</scope>
    <source>
        <strain evidence="5 6">KCTC 19937</strain>
    </source>
</reference>
<feature type="chain" id="PRO_5001964480" description="Protein-glutamine gamma-glutamyltransferase-like C-terminal domain-containing protein" evidence="3">
    <location>
        <begin position="22"/>
        <end position="245"/>
    </location>
</feature>
<protein>
    <recommendedName>
        <fullName evidence="4">Protein-glutamine gamma-glutamyltransferase-like C-terminal domain-containing protein</fullName>
    </recommendedName>
</protein>
<keyword evidence="2" id="KW-1133">Transmembrane helix</keyword>
<accession>A0A0A0JQ61</accession>
<name>A0A0A0JQ61_9MICO</name>
<organism evidence="5 6">
    <name type="scientific">Knoellia subterranea KCTC 19937</name>
    <dbReference type="NCBI Taxonomy" id="1385521"/>
    <lineage>
        <taxon>Bacteria</taxon>
        <taxon>Bacillati</taxon>
        <taxon>Actinomycetota</taxon>
        <taxon>Actinomycetes</taxon>
        <taxon>Micrococcales</taxon>
        <taxon>Intrasporangiaceae</taxon>
        <taxon>Knoellia</taxon>
    </lineage>
</organism>
<sequence length="245" mass="25965">MGTACALLLSAWVSGAGSISAFTRPTMGPPATEEHGEVFDQGQTDNGSQAGPRQDGAESSHIVTEVVVWTLRLLLVLLVATIAYLLVRAFLRRLRRDVVQPKEEVRAGVLPDVLVDGLRSSEAELDRGTSSEAVINAWLALERTAVAVGVDDDRSRTPAELVGAVLADYDVDRNTIESLAALYREARFSVHPIGEHHRAAARAALQRIREDLAVPLQFAAAGADVGAGAGVGVADTPEPSTGQDR</sequence>
<comment type="caution">
    <text evidence="5">The sequence shown here is derived from an EMBL/GenBank/DDBJ whole genome shotgun (WGS) entry which is preliminary data.</text>
</comment>
<keyword evidence="3" id="KW-0732">Signal</keyword>
<dbReference type="Pfam" id="PF13559">
    <property type="entry name" value="DUF4129"/>
    <property type="match status" value="1"/>
</dbReference>
<evidence type="ECO:0000256" key="1">
    <source>
        <dbReference type="SAM" id="MobiDB-lite"/>
    </source>
</evidence>
<evidence type="ECO:0000259" key="4">
    <source>
        <dbReference type="Pfam" id="PF13559"/>
    </source>
</evidence>
<keyword evidence="2" id="KW-0472">Membrane</keyword>